<dbReference type="PANTHER" id="PTHR41523">
    <property type="entry name" value="TWO-COMPONENT SYSTEM SENSOR PROTEIN"/>
    <property type="match status" value="1"/>
</dbReference>
<comment type="caution">
    <text evidence="10">The sequence shown here is derived from an EMBL/GenBank/DDBJ whole genome shotgun (WGS) entry which is preliminary data.</text>
</comment>
<keyword evidence="8" id="KW-1133">Transmembrane helix</keyword>
<keyword evidence="6 10" id="KW-0418">Kinase</keyword>
<dbReference type="Gene3D" id="3.30.450.20">
    <property type="entry name" value="PAS domain"/>
    <property type="match status" value="1"/>
</dbReference>
<dbReference type="Proteomes" id="UP000186143">
    <property type="component" value="Unassembled WGS sequence"/>
</dbReference>
<evidence type="ECO:0000259" key="9">
    <source>
        <dbReference type="SMART" id="SM00911"/>
    </source>
</evidence>
<evidence type="ECO:0000256" key="2">
    <source>
        <dbReference type="ARBA" id="ARBA00012438"/>
    </source>
</evidence>
<dbReference type="EMBL" id="MKIO01000047">
    <property type="protein sequence ID" value="OLP52690.1"/>
    <property type="molecule type" value="Genomic_DNA"/>
</dbReference>
<dbReference type="Gene3D" id="3.30.565.10">
    <property type="entry name" value="Histidine kinase-like ATPase, C-terminal domain"/>
    <property type="match status" value="1"/>
</dbReference>
<feature type="transmembrane region" description="Helical" evidence="8">
    <location>
        <begin position="27"/>
        <end position="50"/>
    </location>
</feature>
<dbReference type="PANTHER" id="PTHR41523:SF7">
    <property type="entry name" value="HISTIDINE KINASE"/>
    <property type="match status" value="1"/>
</dbReference>
<accession>A0A1Q9ACR4</accession>
<dbReference type="RefSeq" id="WP_075637237.1">
    <property type="nucleotide sequence ID" value="NZ_MKIO01000047.1"/>
</dbReference>
<evidence type="ECO:0000256" key="7">
    <source>
        <dbReference type="ARBA" id="ARBA00022840"/>
    </source>
</evidence>
<keyword evidence="7" id="KW-0067">ATP-binding</keyword>
<dbReference type="SMART" id="SM00911">
    <property type="entry name" value="HWE_HK"/>
    <property type="match status" value="1"/>
</dbReference>
<dbReference type="EC" id="2.7.13.3" evidence="2"/>
<evidence type="ECO:0000256" key="5">
    <source>
        <dbReference type="ARBA" id="ARBA00022741"/>
    </source>
</evidence>
<feature type="domain" description="Signal transduction histidine kinase HWE region" evidence="9">
    <location>
        <begin position="373"/>
        <end position="455"/>
    </location>
</feature>
<feature type="transmembrane region" description="Helical" evidence="8">
    <location>
        <begin position="291"/>
        <end position="313"/>
    </location>
</feature>
<keyword evidence="3" id="KW-0597">Phosphoprotein</keyword>
<evidence type="ECO:0000256" key="1">
    <source>
        <dbReference type="ARBA" id="ARBA00000085"/>
    </source>
</evidence>
<evidence type="ECO:0000256" key="6">
    <source>
        <dbReference type="ARBA" id="ARBA00022777"/>
    </source>
</evidence>
<evidence type="ECO:0000256" key="4">
    <source>
        <dbReference type="ARBA" id="ARBA00022679"/>
    </source>
</evidence>
<gene>
    <name evidence="10" type="ORF">BJF92_14890</name>
</gene>
<keyword evidence="8" id="KW-0812">Transmembrane</keyword>
<dbReference type="OrthoDB" id="341208at2"/>
<keyword evidence="5" id="KW-0547">Nucleotide-binding</keyword>
<dbReference type="Pfam" id="PF07536">
    <property type="entry name" value="HWE_HK"/>
    <property type="match status" value="1"/>
</dbReference>
<protein>
    <recommendedName>
        <fullName evidence="2">histidine kinase</fullName>
        <ecNumber evidence="2">2.7.13.3</ecNumber>
    </recommendedName>
</protein>
<dbReference type="AlphaFoldDB" id="A0A1Q9ACR4"/>
<sequence length="570" mass="62251">MAETVKTNPERAPPWQVGRRMRVRRPLVVYLAALLMVAIIPSFIFSLFILKRSADNQDEVVSQLLRASTTSVSRVVEREIDTMLTTLKVLAALHRPGDTDFKAFYDRSVSALAGTGTHLLIVDRNYRQLFNTRVRYGAPLPPVADPSSVDQAFRSGTTVVSNVFFGRTAGRWVFNVYLPLGDNGTSTEWVMALTRDAEDLARVVGHGALSSGWNAAVLDSTGRVIASSDATMRPGTAFFLQIVPGPEAGLGSARYKGVDYRTVTEFSVTSGWRVVAWARQSDVDARVVKSFLWLSLGGMLFAGLALVGSMAIARMLSQGVRGLAEDARRLGAGEPVAPRRHRITELEAVSEALGAAAEARAKAEGEIHFLMREVAHRSKNQLTVIQSMLNQSVHAQGTAQDFAETFRRRLAGLARSTDLMIAHAAQGVDMGELARNQLQPFVPEEAGRVVIDGPPLRLDTQASQTLGMALHELATNATKYGALANSHGRVRLSWTTDETELHLVWRESGADLPAETTPPRRGFGTMVLERMLGMSLDARLKRERHADGIEWQVTIPLAKLSPEAKPAETP</sequence>
<keyword evidence="4" id="KW-0808">Transferase</keyword>
<dbReference type="InterPro" id="IPR036890">
    <property type="entry name" value="HATPase_C_sf"/>
</dbReference>
<evidence type="ECO:0000313" key="10">
    <source>
        <dbReference type="EMBL" id="OLP52690.1"/>
    </source>
</evidence>
<reference evidence="10 11" key="1">
    <citation type="submission" date="2016-09" db="EMBL/GenBank/DDBJ databases">
        <title>Rhizobium sp. nov., a novel species isolated from the rice rhizosphere.</title>
        <authorList>
            <person name="Zhao J."/>
            <person name="Zhang X."/>
        </authorList>
    </citation>
    <scope>NUCLEOTIDE SEQUENCE [LARGE SCALE GENOMIC DNA]</scope>
    <source>
        <strain evidence="10 11">MH17</strain>
    </source>
</reference>
<comment type="catalytic activity">
    <reaction evidence="1">
        <text>ATP + protein L-histidine = ADP + protein N-phospho-L-histidine.</text>
        <dbReference type="EC" id="2.7.13.3"/>
    </reaction>
</comment>
<evidence type="ECO:0000256" key="3">
    <source>
        <dbReference type="ARBA" id="ARBA00022553"/>
    </source>
</evidence>
<evidence type="ECO:0000313" key="11">
    <source>
        <dbReference type="Proteomes" id="UP000186143"/>
    </source>
</evidence>
<evidence type="ECO:0000256" key="8">
    <source>
        <dbReference type="SAM" id="Phobius"/>
    </source>
</evidence>
<proteinExistence type="predicted"/>
<dbReference type="GO" id="GO:0005524">
    <property type="term" value="F:ATP binding"/>
    <property type="evidence" value="ECO:0007669"/>
    <property type="project" value="UniProtKB-KW"/>
</dbReference>
<dbReference type="InterPro" id="IPR011102">
    <property type="entry name" value="Sig_transdc_His_kinase_HWE"/>
</dbReference>
<keyword evidence="8" id="KW-0472">Membrane</keyword>
<organism evidence="10 11">
    <name type="scientific">Xaviernesmea rhizosphaerae</name>
    <dbReference type="NCBI Taxonomy" id="1672749"/>
    <lineage>
        <taxon>Bacteria</taxon>
        <taxon>Pseudomonadati</taxon>
        <taxon>Pseudomonadota</taxon>
        <taxon>Alphaproteobacteria</taxon>
        <taxon>Hyphomicrobiales</taxon>
        <taxon>Rhizobiaceae</taxon>
        <taxon>Rhizobium/Agrobacterium group</taxon>
        <taxon>Xaviernesmea</taxon>
    </lineage>
</organism>
<dbReference type="SUPFAM" id="SSF55874">
    <property type="entry name" value="ATPase domain of HSP90 chaperone/DNA topoisomerase II/histidine kinase"/>
    <property type="match status" value="1"/>
</dbReference>
<name>A0A1Q9ACR4_9HYPH</name>
<dbReference type="GO" id="GO:0004673">
    <property type="term" value="F:protein histidine kinase activity"/>
    <property type="evidence" value="ECO:0007669"/>
    <property type="project" value="UniProtKB-EC"/>
</dbReference>
<dbReference type="STRING" id="1672749.BJF92_14890"/>